<evidence type="ECO:0000256" key="4">
    <source>
        <dbReference type="ARBA" id="ARBA00023004"/>
    </source>
</evidence>
<dbReference type="PANTHER" id="PTHR43255:SF1">
    <property type="entry name" value="IRON-SULFUR-BINDING OXIDOREDUCTASE FADF-RELATED"/>
    <property type="match status" value="1"/>
</dbReference>
<reference evidence="7" key="1">
    <citation type="journal article" date="2020" name="mSystems">
        <title>Genome- and Community-Level Interaction Insights into Carbon Utilization and Element Cycling Functions of Hydrothermarchaeota in Hydrothermal Sediment.</title>
        <authorList>
            <person name="Zhou Z."/>
            <person name="Liu Y."/>
            <person name="Xu W."/>
            <person name="Pan J."/>
            <person name="Luo Z.H."/>
            <person name="Li M."/>
        </authorList>
    </citation>
    <scope>NUCLEOTIDE SEQUENCE [LARGE SCALE GENOMIC DNA]</scope>
    <source>
        <strain evidence="7">SpSt-456</strain>
    </source>
</reference>
<keyword evidence="4" id="KW-0408">Iron</keyword>
<evidence type="ECO:0000313" key="7">
    <source>
        <dbReference type="EMBL" id="HFK96316.1"/>
    </source>
</evidence>
<keyword evidence="3" id="KW-0560">Oxidoreductase</keyword>
<dbReference type="InterPro" id="IPR004017">
    <property type="entry name" value="Cys_rich_dom"/>
</dbReference>
<name>A0A831ZJ36_9BACT</name>
<dbReference type="GO" id="GO:0051539">
    <property type="term" value="F:4 iron, 4 sulfur cluster binding"/>
    <property type="evidence" value="ECO:0007669"/>
    <property type="project" value="UniProtKB-KW"/>
</dbReference>
<proteinExistence type="predicted"/>
<sequence>MFFPGCTFAGTRAEAVLAMHDLLRRSLPRVGIVLDCCTKPSHDLGRQAYFLAMFGEMKDFLVAQGVRTVLVACPNCYKVFQSYGSPLQVRTIYERLTEEALPRQDLLRGTVTLHDPCVLRHEPAVQDAVRSLVHHVGLQVMEMPNSRERTLCCGEGGGVGVVAPELARQWSVERARQAEKHPVVTSCAGCAAQLRRFMPTVHVVDLLLDGQRALAGKARVARSPFTYWKRLRLKKALKQRLSHTRLCERPLQPGAQ</sequence>
<evidence type="ECO:0000256" key="3">
    <source>
        <dbReference type="ARBA" id="ARBA00023002"/>
    </source>
</evidence>
<organism evidence="7">
    <name type="scientific">Desulfacinum infernum</name>
    <dbReference type="NCBI Taxonomy" id="35837"/>
    <lineage>
        <taxon>Bacteria</taxon>
        <taxon>Pseudomonadati</taxon>
        <taxon>Thermodesulfobacteriota</taxon>
        <taxon>Syntrophobacteria</taxon>
        <taxon>Syntrophobacterales</taxon>
        <taxon>Syntrophobacteraceae</taxon>
        <taxon>Desulfacinum</taxon>
    </lineage>
</organism>
<feature type="domain" description="Cysteine-rich" evidence="6">
    <location>
        <begin position="111"/>
        <end position="195"/>
    </location>
</feature>
<gene>
    <name evidence="7" type="ORF">ENS06_03200</name>
</gene>
<evidence type="ECO:0000256" key="5">
    <source>
        <dbReference type="ARBA" id="ARBA00023014"/>
    </source>
</evidence>
<accession>A0A831ZJ36</accession>
<dbReference type="GO" id="GO:0005886">
    <property type="term" value="C:plasma membrane"/>
    <property type="evidence" value="ECO:0007669"/>
    <property type="project" value="TreeGrafter"/>
</dbReference>
<evidence type="ECO:0000256" key="1">
    <source>
        <dbReference type="ARBA" id="ARBA00022485"/>
    </source>
</evidence>
<keyword evidence="1" id="KW-0004">4Fe-4S</keyword>
<dbReference type="PANTHER" id="PTHR43255">
    <property type="entry name" value="IRON-SULFUR-BINDING OXIDOREDUCTASE FADF-RELATED-RELATED"/>
    <property type="match status" value="1"/>
</dbReference>
<dbReference type="InterPro" id="IPR051460">
    <property type="entry name" value="HdrC_iron-sulfur_subunit"/>
</dbReference>
<comment type="caution">
    <text evidence="7">The sequence shown here is derived from an EMBL/GenBank/DDBJ whole genome shotgun (WGS) entry which is preliminary data.</text>
</comment>
<dbReference type="EMBL" id="DSTK01000012">
    <property type="protein sequence ID" value="HFK96316.1"/>
    <property type="molecule type" value="Genomic_DNA"/>
</dbReference>
<dbReference type="GO" id="GO:0016491">
    <property type="term" value="F:oxidoreductase activity"/>
    <property type="evidence" value="ECO:0007669"/>
    <property type="project" value="UniProtKB-KW"/>
</dbReference>
<protein>
    <submittedName>
        <fullName evidence="7">(Fe-S)-binding protein</fullName>
    </submittedName>
</protein>
<feature type="domain" description="Cysteine-rich" evidence="6">
    <location>
        <begin position="2"/>
        <end position="79"/>
    </location>
</feature>
<evidence type="ECO:0000259" key="6">
    <source>
        <dbReference type="Pfam" id="PF02754"/>
    </source>
</evidence>
<evidence type="ECO:0000256" key="2">
    <source>
        <dbReference type="ARBA" id="ARBA00022723"/>
    </source>
</evidence>
<keyword evidence="2" id="KW-0479">Metal-binding</keyword>
<keyword evidence="5" id="KW-0411">Iron-sulfur</keyword>
<dbReference type="AlphaFoldDB" id="A0A831ZJ36"/>
<dbReference type="GO" id="GO:0046872">
    <property type="term" value="F:metal ion binding"/>
    <property type="evidence" value="ECO:0007669"/>
    <property type="project" value="UniProtKB-KW"/>
</dbReference>
<dbReference type="Pfam" id="PF02754">
    <property type="entry name" value="CCG"/>
    <property type="match status" value="2"/>
</dbReference>